<dbReference type="Proteomes" id="UP000282184">
    <property type="component" value="Unassembled WGS sequence"/>
</dbReference>
<evidence type="ECO:0000256" key="4">
    <source>
        <dbReference type="RuleBase" id="RU361169"/>
    </source>
</evidence>
<dbReference type="SUPFAM" id="SSF51126">
    <property type="entry name" value="Pectin lyase-like"/>
    <property type="match status" value="1"/>
</dbReference>
<protein>
    <submittedName>
        <fullName evidence="6">Exopolygalacturonase</fullName>
    </submittedName>
</protein>
<dbReference type="GO" id="GO:0004650">
    <property type="term" value="F:polygalacturonase activity"/>
    <property type="evidence" value="ECO:0007669"/>
    <property type="project" value="InterPro"/>
</dbReference>
<dbReference type="EMBL" id="RXOF01000008">
    <property type="protein sequence ID" value="RTQ48815.1"/>
    <property type="molecule type" value="Genomic_DNA"/>
</dbReference>
<keyword evidence="2 4" id="KW-0378">Hydrolase</keyword>
<proteinExistence type="inferred from homology"/>
<organism evidence="6 7">
    <name type="scientific">Hymenobacter gummosus</name>
    <dbReference type="NCBI Taxonomy" id="1776032"/>
    <lineage>
        <taxon>Bacteria</taxon>
        <taxon>Pseudomonadati</taxon>
        <taxon>Bacteroidota</taxon>
        <taxon>Cytophagia</taxon>
        <taxon>Cytophagales</taxon>
        <taxon>Hymenobacteraceae</taxon>
        <taxon>Hymenobacter</taxon>
    </lineage>
</organism>
<dbReference type="Pfam" id="PF00295">
    <property type="entry name" value="Glyco_hydro_28"/>
    <property type="match status" value="1"/>
</dbReference>
<keyword evidence="3 4" id="KW-0326">Glycosidase</keyword>
<keyword evidence="7" id="KW-1185">Reference proteome</keyword>
<dbReference type="GO" id="GO:0005975">
    <property type="term" value="P:carbohydrate metabolic process"/>
    <property type="evidence" value="ECO:0007669"/>
    <property type="project" value="InterPro"/>
</dbReference>
<evidence type="ECO:0000256" key="3">
    <source>
        <dbReference type="ARBA" id="ARBA00023295"/>
    </source>
</evidence>
<evidence type="ECO:0000313" key="6">
    <source>
        <dbReference type="EMBL" id="RTQ48815.1"/>
    </source>
</evidence>
<dbReference type="InterPro" id="IPR051801">
    <property type="entry name" value="GH28_Enzymes"/>
</dbReference>
<evidence type="ECO:0000256" key="5">
    <source>
        <dbReference type="SAM" id="SignalP"/>
    </source>
</evidence>
<dbReference type="RefSeq" id="WP_126693892.1">
    <property type="nucleotide sequence ID" value="NZ_RXOF01000008.1"/>
</dbReference>
<reference evidence="6 7" key="1">
    <citation type="submission" date="2018-12" db="EMBL/GenBank/DDBJ databases">
        <title>Hymenobacter gummosus sp. nov., isolated from a spring.</title>
        <authorList>
            <person name="Nie L."/>
        </authorList>
    </citation>
    <scope>NUCLEOTIDE SEQUENCE [LARGE SCALE GENOMIC DNA]</scope>
    <source>
        <strain evidence="6 7">KCTC 52166</strain>
    </source>
</reference>
<dbReference type="AlphaFoldDB" id="A0A3S0H8C1"/>
<dbReference type="InterPro" id="IPR012334">
    <property type="entry name" value="Pectin_lyas_fold"/>
</dbReference>
<evidence type="ECO:0000256" key="1">
    <source>
        <dbReference type="ARBA" id="ARBA00008834"/>
    </source>
</evidence>
<dbReference type="InterPro" id="IPR006626">
    <property type="entry name" value="PbH1"/>
</dbReference>
<sequence length="444" mass="48084">MKTLLVLLPLALSAFALPFGADHPAPPKAAAPKEYLITQFGAGLDSTRLSTAAIQRTIDKASAAGGGTVVVPKGVFLSGALFFKPKTQLRLAAGAKLKGSDNIGDYPLLPSRMEGQSLPYYAALVNARNVNGFRVTGPGTIDGNGLRFWKHFWAHRDSMKRAGKSSTNLEVHRPRLLFIWGSNDVTIKDVKLRDAGFWTTHLYQCNNVLIEGCDIRSPFRPVKAPSTDGVDIDVCKKVTIRNCYISVNDDGIVMKGGKGPDAHKLPQNGPIEDVLIENCTFGEVHAAVTCGSECIHANRITVRNCKVDNDRPLLLFKMRPDTYQLYENITVDNVTGKCGTIVTLSPWTQFFDMKGSTEKPFGTIRNISISNVKVQCKQFAVLNGNPLDQVSNISFTNVEATAPTATFPNKYPAPQVTFNNVTLNGAPLQATPAEGAAATPLKPD</sequence>
<keyword evidence="5" id="KW-0732">Signal</keyword>
<evidence type="ECO:0000256" key="2">
    <source>
        <dbReference type="ARBA" id="ARBA00022801"/>
    </source>
</evidence>
<dbReference type="Gene3D" id="2.160.20.10">
    <property type="entry name" value="Single-stranded right-handed beta-helix, Pectin lyase-like"/>
    <property type="match status" value="1"/>
</dbReference>
<dbReference type="PANTHER" id="PTHR31339">
    <property type="entry name" value="PECTIN LYASE-RELATED"/>
    <property type="match status" value="1"/>
</dbReference>
<dbReference type="InterPro" id="IPR011050">
    <property type="entry name" value="Pectin_lyase_fold/virulence"/>
</dbReference>
<feature type="signal peptide" evidence="5">
    <location>
        <begin position="1"/>
        <end position="21"/>
    </location>
</feature>
<name>A0A3S0H8C1_9BACT</name>
<dbReference type="SMART" id="SM00710">
    <property type="entry name" value="PbH1"/>
    <property type="match status" value="4"/>
</dbReference>
<comment type="caution">
    <text evidence="6">The sequence shown here is derived from an EMBL/GenBank/DDBJ whole genome shotgun (WGS) entry which is preliminary data.</text>
</comment>
<gene>
    <name evidence="6" type="ORF">EJV47_14520</name>
</gene>
<dbReference type="OrthoDB" id="9795222at2"/>
<feature type="chain" id="PRO_5018612583" evidence="5">
    <location>
        <begin position="22"/>
        <end position="444"/>
    </location>
</feature>
<dbReference type="InterPro" id="IPR000743">
    <property type="entry name" value="Glyco_hydro_28"/>
</dbReference>
<dbReference type="PANTHER" id="PTHR31339:SF9">
    <property type="entry name" value="PLASMIN AND FIBRONECTIN-BINDING PROTEIN A"/>
    <property type="match status" value="1"/>
</dbReference>
<accession>A0A3S0H8C1</accession>
<evidence type="ECO:0000313" key="7">
    <source>
        <dbReference type="Proteomes" id="UP000282184"/>
    </source>
</evidence>
<comment type="similarity">
    <text evidence="1 4">Belongs to the glycosyl hydrolase 28 family.</text>
</comment>